<keyword evidence="1" id="KW-0732">Signal</keyword>
<feature type="chain" id="PRO_5036811413" description="Secreted protein" evidence="1">
    <location>
        <begin position="24"/>
        <end position="181"/>
    </location>
</feature>
<name>A0A918R6U6_9SPHN</name>
<proteinExistence type="predicted"/>
<dbReference type="EMBL" id="BMZD01000001">
    <property type="protein sequence ID" value="GGZ85854.1"/>
    <property type="molecule type" value="Genomic_DNA"/>
</dbReference>
<evidence type="ECO:0000313" key="2">
    <source>
        <dbReference type="EMBL" id="GGZ85854.1"/>
    </source>
</evidence>
<dbReference type="RefSeq" id="WP_189538414.1">
    <property type="nucleotide sequence ID" value="NZ_BMZD01000001.1"/>
</dbReference>
<keyword evidence="3" id="KW-1185">Reference proteome</keyword>
<comment type="caution">
    <text evidence="2">The sequence shown here is derived from an EMBL/GenBank/DDBJ whole genome shotgun (WGS) entry which is preliminary data.</text>
</comment>
<reference evidence="2" key="2">
    <citation type="submission" date="2020-09" db="EMBL/GenBank/DDBJ databases">
        <authorList>
            <person name="Sun Q."/>
            <person name="Kim S."/>
        </authorList>
    </citation>
    <scope>NUCLEOTIDE SEQUENCE</scope>
    <source>
        <strain evidence="2">KCTC 32422</strain>
    </source>
</reference>
<organism evidence="2 3">
    <name type="scientific">Novosphingobium arvoryzae</name>
    <dbReference type="NCBI Taxonomy" id="1256514"/>
    <lineage>
        <taxon>Bacteria</taxon>
        <taxon>Pseudomonadati</taxon>
        <taxon>Pseudomonadota</taxon>
        <taxon>Alphaproteobacteria</taxon>
        <taxon>Sphingomonadales</taxon>
        <taxon>Sphingomonadaceae</taxon>
        <taxon>Novosphingobium</taxon>
    </lineage>
</organism>
<evidence type="ECO:0008006" key="4">
    <source>
        <dbReference type="Google" id="ProtNLM"/>
    </source>
</evidence>
<evidence type="ECO:0000256" key="1">
    <source>
        <dbReference type="SAM" id="SignalP"/>
    </source>
</evidence>
<accession>A0A918R6U6</accession>
<protein>
    <recommendedName>
        <fullName evidence="4">Secreted protein</fullName>
    </recommendedName>
</protein>
<dbReference type="Proteomes" id="UP000634139">
    <property type="component" value="Unassembled WGS sequence"/>
</dbReference>
<gene>
    <name evidence="2" type="ORF">GCM10011617_00350</name>
</gene>
<evidence type="ECO:0000313" key="3">
    <source>
        <dbReference type="Proteomes" id="UP000634139"/>
    </source>
</evidence>
<reference evidence="2" key="1">
    <citation type="journal article" date="2014" name="Int. J. Syst. Evol. Microbiol.">
        <title>Complete genome sequence of Corynebacterium casei LMG S-19264T (=DSM 44701T), isolated from a smear-ripened cheese.</title>
        <authorList>
            <consortium name="US DOE Joint Genome Institute (JGI-PGF)"/>
            <person name="Walter F."/>
            <person name="Albersmeier A."/>
            <person name="Kalinowski J."/>
            <person name="Ruckert C."/>
        </authorList>
    </citation>
    <scope>NUCLEOTIDE SEQUENCE</scope>
    <source>
        <strain evidence="2">KCTC 32422</strain>
    </source>
</reference>
<sequence>MRSMILAAAALSAGLAISAPAAAQSAPEPKVNQLIIYGDDPCPTSPDDTITVCARKEEAERFRIPEILRQSSAPSNEAWTQKVLAYETVGRSGTMSCSPVGAGGWTGCSGKLIDAAYAEKKTAPEVRFSELIAAEREKRLSTIDKDAAETQARVEVLEEEVLKRRKAQEAAESGADVPPEL</sequence>
<feature type="signal peptide" evidence="1">
    <location>
        <begin position="1"/>
        <end position="23"/>
    </location>
</feature>
<dbReference type="AlphaFoldDB" id="A0A918R6U6"/>